<feature type="domain" description="Saccharopine dehydrogenase NADP binding" evidence="2">
    <location>
        <begin position="9"/>
        <end position="138"/>
    </location>
</feature>
<name>A0A0F9V8Y4_9ZZZZ</name>
<comment type="caution">
    <text evidence="3">The sequence shown here is derived from an EMBL/GenBank/DDBJ whole genome shotgun (WGS) entry which is preliminary data.</text>
</comment>
<accession>A0A0F9V8Y4</accession>
<dbReference type="Gene3D" id="3.40.50.720">
    <property type="entry name" value="NAD(P)-binding Rossmann-like Domain"/>
    <property type="match status" value="1"/>
</dbReference>
<feature type="region of interest" description="Disordered" evidence="1">
    <location>
        <begin position="287"/>
        <end position="308"/>
    </location>
</feature>
<dbReference type="AlphaFoldDB" id="A0A0F9V8Y4"/>
<dbReference type="Pfam" id="PF03435">
    <property type="entry name" value="Sacchrp_dh_NADP"/>
    <property type="match status" value="1"/>
</dbReference>
<dbReference type="EMBL" id="LAZR01000040">
    <property type="protein sequence ID" value="KKO00465.1"/>
    <property type="molecule type" value="Genomic_DNA"/>
</dbReference>
<dbReference type="SUPFAM" id="SSF51735">
    <property type="entry name" value="NAD(P)-binding Rossmann-fold domains"/>
    <property type="match status" value="1"/>
</dbReference>
<proteinExistence type="predicted"/>
<organism evidence="3">
    <name type="scientific">marine sediment metagenome</name>
    <dbReference type="NCBI Taxonomy" id="412755"/>
    <lineage>
        <taxon>unclassified sequences</taxon>
        <taxon>metagenomes</taxon>
        <taxon>ecological metagenomes</taxon>
    </lineage>
</organism>
<dbReference type="InterPro" id="IPR036291">
    <property type="entry name" value="NAD(P)-bd_dom_sf"/>
</dbReference>
<evidence type="ECO:0000313" key="3">
    <source>
        <dbReference type="EMBL" id="KKO00465.1"/>
    </source>
</evidence>
<dbReference type="FunFam" id="3.40.50.720:FF:000413">
    <property type="entry name" value="Trans-acting enoyl reductase"/>
    <property type="match status" value="1"/>
</dbReference>
<sequence length="391" mass="41792">MSTNREFGIIVYGATGYTGRLVCEYLNRQYGVDGDVRWAMAGRSQEKLQSVRDEMGIPADVPLVVADVSDNASINAMVGRTKVLLTTVGPYQLYGSDVVAACAEAGTDYVDLCGEPAWMHEMIAAHHDTAKASGARIVFSCGFDSVPFDLGAYFLQQAAKERFGAPLPRIKGRVRAMKGTFSGGTLASFKATMAAAAKKPEMLKVLTNPFALTQGFTGAEQPSGMAPIYDEELNSWSAPFVMATINTKNIHRSNYLLSHEYGENFVYDEMLLTGPGDKGEATAKAVAADKSMANDPRQPGEGPSREERENGYYDVLFAGSDDQGHSLLASVKGDKDPGYGSTSKMIAESAVCLLKNPGAASGGIWTPASAMGSLLIDRLQQNAGLTFQLES</sequence>
<protein>
    <recommendedName>
        <fullName evidence="2">Saccharopine dehydrogenase NADP binding domain-containing protein</fullName>
    </recommendedName>
</protein>
<gene>
    <name evidence="3" type="ORF">LCGC14_0125560</name>
</gene>
<dbReference type="GO" id="GO:0005886">
    <property type="term" value="C:plasma membrane"/>
    <property type="evidence" value="ECO:0007669"/>
    <property type="project" value="TreeGrafter"/>
</dbReference>
<evidence type="ECO:0000256" key="1">
    <source>
        <dbReference type="SAM" id="MobiDB-lite"/>
    </source>
</evidence>
<dbReference type="GO" id="GO:0009247">
    <property type="term" value="P:glycolipid biosynthetic process"/>
    <property type="evidence" value="ECO:0007669"/>
    <property type="project" value="TreeGrafter"/>
</dbReference>
<evidence type="ECO:0000259" key="2">
    <source>
        <dbReference type="Pfam" id="PF03435"/>
    </source>
</evidence>
<dbReference type="PANTHER" id="PTHR12286">
    <property type="entry name" value="SACCHAROPINE DEHYDROGENASE-LIKE OXIDOREDUCTASE"/>
    <property type="match status" value="1"/>
</dbReference>
<dbReference type="PANTHER" id="PTHR12286:SF5">
    <property type="entry name" value="SACCHAROPINE DEHYDROGENASE-LIKE OXIDOREDUCTASE"/>
    <property type="match status" value="1"/>
</dbReference>
<dbReference type="InterPro" id="IPR005097">
    <property type="entry name" value="Sacchrp_dh_NADP-bd"/>
</dbReference>
<dbReference type="InterPro" id="IPR051276">
    <property type="entry name" value="Saccharopine_DH-like_oxidrdct"/>
</dbReference>
<reference evidence="3" key="1">
    <citation type="journal article" date="2015" name="Nature">
        <title>Complex archaea that bridge the gap between prokaryotes and eukaryotes.</title>
        <authorList>
            <person name="Spang A."/>
            <person name="Saw J.H."/>
            <person name="Jorgensen S.L."/>
            <person name="Zaremba-Niedzwiedzka K."/>
            <person name="Martijn J."/>
            <person name="Lind A.E."/>
            <person name="van Eijk R."/>
            <person name="Schleper C."/>
            <person name="Guy L."/>
            <person name="Ettema T.J."/>
        </authorList>
    </citation>
    <scope>NUCLEOTIDE SEQUENCE</scope>
</reference>